<dbReference type="Pfam" id="PF01757">
    <property type="entry name" value="Acyl_transf_3"/>
    <property type="match status" value="1"/>
</dbReference>
<dbReference type="GO" id="GO:0000271">
    <property type="term" value="P:polysaccharide biosynthetic process"/>
    <property type="evidence" value="ECO:0007669"/>
    <property type="project" value="TreeGrafter"/>
</dbReference>
<gene>
    <name evidence="3" type="ORF">F8A88_00895</name>
</gene>
<feature type="transmembrane region" description="Helical" evidence="1">
    <location>
        <begin position="254"/>
        <end position="271"/>
    </location>
</feature>
<feature type="transmembrane region" description="Helical" evidence="1">
    <location>
        <begin position="308"/>
        <end position="328"/>
    </location>
</feature>
<dbReference type="Proteomes" id="UP000438699">
    <property type="component" value="Unassembled WGS sequence"/>
</dbReference>
<comment type="caution">
    <text evidence="3">The sequence shown here is derived from an EMBL/GenBank/DDBJ whole genome shotgun (WGS) entry which is preliminary data.</text>
</comment>
<dbReference type="GO" id="GO:0016020">
    <property type="term" value="C:membrane"/>
    <property type="evidence" value="ECO:0007669"/>
    <property type="project" value="TreeGrafter"/>
</dbReference>
<feature type="transmembrane region" description="Helical" evidence="1">
    <location>
        <begin position="283"/>
        <end position="302"/>
    </location>
</feature>
<accession>A0A6N6N5U6</accession>
<feature type="transmembrane region" description="Helical" evidence="1">
    <location>
        <begin position="147"/>
        <end position="166"/>
    </location>
</feature>
<evidence type="ECO:0000313" key="3">
    <source>
        <dbReference type="EMBL" id="KAB1442865.1"/>
    </source>
</evidence>
<feature type="domain" description="Acyltransferase 3" evidence="2">
    <location>
        <begin position="4"/>
        <end position="324"/>
    </location>
</feature>
<dbReference type="OrthoDB" id="9796461at2"/>
<dbReference type="GO" id="GO:0016747">
    <property type="term" value="F:acyltransferase activity, transferring groups other than amino-acyl groups"/>
    <property type="evidence" value="ECO:0007669"/>
    <property type="project" value="InterPro"/>
</dbReference>
<feature type="transmembrane region" description="Helical" evidence="1">
    <location>
        <begin position="32"/>
        <end position="50"/>
    </location>
</feature>
<keyword evidence="1" id="KW-0812">Transmembrane</keyword>
<keyword evidence="1" id="KW-0472">Membrane</keyword>
<evidence type="ECO:0000313" key="4">
    <source>
        <dbReference type="Proteomes" id="UP000438699"/>
    </source>
</evidence>
<feature type="transmembrane region" description="Helical" evidence="1">
    <location>
        <begin position="62"/>
        <end position="82"/>
    </location>
</feature>
<keyword evidence="4" id="KW-1185">Reference proteome</keyword>
<evidence type="ECO:0000256" key="1">
    <source>
        <dbReference type="SAM" id="Phobius"/>
    </source>
</evidence>
<dbReference type="InterPro" id="IPR002656">
    <property type="entry name" value="Acyl_transf_3_dom"/>
</dbReference>
<reference evidence="3 4" key="1">
    <citation type="journal article" date="2017" name="Int. J. Syst. Evol. Microbiol.">
        <title>Desulfovibrio senegalensis sp. nov., a mesophilic sulfate reducer isolated from marine sediment.</title>
        <authorList>
            <person name="Thioye A."/>
            <person name="Gam Z.B.A."/>
            <person name="Mbengue M."/>
            <person name="Cayol J.L."/>
            <person name="Joseph-Bartoli M."/>
            <person name="Toure-Kane C."/>
            <person name="Labat M."/>
        </authorList>
    </citation>
    <scope>NUCLEOTIDE SEQUENCE [LARGE SCALE GENOMIC DNA]</scope>
    <source>
        <strain evidence="3 4">DSM 101509</strain>
    </source>
</reference>
<dbReference type="EMBL" id="WAIE01000001">
    <property type="protein sequence ID" value="KAB1442865.1"/>
    <property type="molecule type" value="Genomic_DNA"/>
</dbReference>
<keyword evidence="3" id="KW-0012">Acyltransferase</keyword>
<keyword evidence="1" id="KW-1133">Transmembrane helix</keyword>
<dbReference type="InterPro" id="IPR050879">
    <property type="entry name" value="Acyltransferase_3"/>
</dbReference>
<name>A0A6N6N5U6_9BACT</name>
<feature type="transmembrane region" description="Helical" evidence="1">
    <location>
        <begin position="198"/>
        <end position="219"/>
    </location>
</feature>
<evidence type="ECO:0000259" key="2">
    <source>
        <dbReference type="Pfam" id="PF01757"/>
    </source>
</evidence>
<dbReference type="RefSeq" id="WP_151149055.1">
    <property type="nucleotide sequence ID" value="NZ_WAIE01000001.1"/>
</dbReference>
<dbReference type="AlphaFoldDB" id="A0A6N6N5U6"/>
<feature type="transmembrane region" description="Helical" evidence="1">
    <location>
        <begin position="231"/>
        <end position="248"/>
    </location>
</feature>
<dbReference type="PANTHER" id="PTHR23028">
    <property type="entry name" value="ACETYLTRANSFERASE"/>
    <property type="match status" value="1"/>
</dbReference>
<keyword evidence="3" id="KW-0808">Transferase</keyword>
<dbReference type="PANTHER" id="PTHR23028:SF53">
    <property type="entry name" value="ACYL_TRANSF_3 DOMAIN-CONTAINING PROTEIN"/>
    <property type="match status" value="1"/>
</dbReference>
<protein>
    <submittedName>
        <fullName evidence="3">Acyltransferase</fullName>
    </submittedName>
</protein>
<sequence>MGIIRFLLAFAVFNSHFPVVDASIVDGHEAVLTFFAISGFYMALILDRTYDSPQSFYCSRLISLYPQYLFALCISIGLLVAADIHPLSTKEQLQEFISDPLAFGLLAWTSLCVVGQEFLFSLGHTVGGGLHFVESTRNSVWQFAPLVQAWSLSLEIVFYAMAPFLVRMKSRTLCALIAMSLSLKLAVSSSSYSELTFFYRLFPCEFWLFGCGIVAYRFFKKLPSRIWITDFVFWAALVATIFMVGDVPDEAEPFALPVAACLALPFIFKAFGDVPLDRFVGRISYPFYLLHFSVIAIFEKYYEEPEGWSIFIVTLAATLLTYALFIPVTKFLKLKTQSVPRLSLHNEIVGHPTTSTVRY</sequence>
<organism evidence="3 4">
    <name type="scientific">Pseudodesulfovibrio senegalensis</name>
    <dbReference type="NCBI Taxonomy" id="1721087"/>
    <lineage>
        <taxon>Bacteria</taxon>
        <taxon>Pseudomonadati</taxon>
        <taxon>Thermodesulfobacteriota</taxon>
        <taxon>Desulfovibrionia</taxon>
        <taxon>Desulfovibrionales</taxon>
        <taxon>Desulfovibrionaceae</taxon>
    </lineage>
</organism>
<proteinExistence type="predicted"/>